<keyword evidence="4" id="KW-1185">Reference proteome</keyword>
<feature type="signal peptide" evidence="2">
    <location>
        <begin position="1"/>
        <end position="16"/>
    </location>
</feature>
<dbReference type="Pfam" id="PF03098">
    <property type="entry name" value="An_peroxidase"/>
    <property type="match status" value="2"/>
</dbReference>
<evidence type="ECO:0000256" key="1">
    <source>
        <dbReference type="ARBA" id="ARBA00022559"/>
    </source>
</evidence>
<accession>A0ABM1YC91</accession>
<protein>
    <submittedName>
        <fullName evidence="3">Uncharacterized protein</fullName>
    </submittedName>
</protein>
<dbReference type="InterPro" id="IPR037120">
    <property type="entry name" value="Haem_peroxidase_sf_animal"/>
</dbReference>
<dbReference type="PANTHER" id="PTHR11475:SF134">
    <property type="entry name" value="LD42267P"/>
    <property type="match status" value="1"/>
</dbReference>
<dbReference type="InterPro" id="IPR010255">
    <property type="entry name" value="Haem_peroxidase_sf"/>
</dbReference>
<evidence type="ECO:0000313" key="4">
    <source>
        <dbReference type="Proteomes" id="UP000069940"/>
    </source>
</evidence>
<dbReference type="PANTHER" id="PTHR11475">
    <property type="entry name" value="OXIDASE/PEROXIDASE"/>
    <property type="match status" value="1"/>
</dbReference>
<sequence>MFKLIVICILVPCVLAAYDNLQLPDNPVYYNDYSRQCHVPVKCASDRRCPEVYDWKDLERWAQQEANVQFKRDLGYEYKPCYLIGENEFDFNMFFTRALSNEQEIGVKNTMATDILLEYLANTYGKCTVRNLLEGRCPKVNQSLSLDECQKKPLSKCDPTYPYRSYDGHCNNLQHASWGQAGNPFKIEIATCYDDFVSKRRLSASGRALPNNRAVISDMQRVVKNIPPDSGNLFSLFGLLFCETINTDMVGRAMKRVRNATTGFRGCRADGSGVSDCRTPFTCPMSVPSDDPNYGPLRVECLNFSPIEKSNDQCDIRYPLKRNIGSSYLDLSSVYGDGNYDSEGKIIESFCKASSNFDSNKVLSIQFLAVTGLFTQLHNYCVDRVKLCGKPRKKEEIIETCRSLTIGVYQRIIYEEVLPVLFGNFYSQCNFDCEYDENLESTISQSYVGGPGRFQHVWVPENVTMVQGTERVSKPFFEYFLNYETFNCAGVLKGMLEDPIHTGTLSNSLINTFFSKDGKLGHCLLCLDMERGRDAGLCPLILYKHFFDKIAGHPTKCYSSFEDLNDMFDAEVIEVFKRHYESPFDIDVIFSLFEKDQEDQTILLPQTVATVTCLQYKRLKCSDRFFYSWNKFYSPALKELIHSIDMPTLLALFGGMEEVPIDPWHFQSDKVPAQQLKNKIKRKLDLFGSL</sequence>
<reference evidence="3" key="2">
    <citation type="submission" date="2025-05" db="UniProtKB">
        <authorList>
            <consortium name="EnsemblMetazoa"/>
        </authorList>
    </citation>
    <scope>IDENTIFICATION</scope>
    <source>
        <strain evidence="3">Foshan</strain>
    </source>
</reference>
<evidence type="ECO:0000256" key="2">
    <source>
        <dbReference type="SAM" id="SignalP"/>
    </source>
</evidence>
<dbReference type="Proteomes" id="UP000069940">
    <property type="component" value="Unassembled WGS sequence"/>
</dbReference>
<dbReference type="EnsemblMetazoa" id="AALFPA23_007826.R10465">
    <property type="protein sequence ID" value="AALFPA23_007826.P10465"/>
    <property type="gene ID" value="AALFPA23_007826"/>
</dbReference>
<feature type="chain" id="PRO_5045192746" evidence="2">
    <location>
        <begin position="17"/>
        <end position="690"/>
    </location>
</feature>
<evidence type="ECO:0000313" key="3">
    <source>
        <dbReference type="EnsemblMetazoa" id="AALFPA23_007826.P10465"/>
    </source>
</evidence>
<dbReference type="PROSITE" id="PS50292">
    <property type="entry name" value="PEROXIDASE_3"/>
    <property type="match status" value="1"/>
</dbReference>
<keyword evidence="1" id="KW-0560">Oxidoreductase</keyword>
<dbReference type="RefSeq" id="XP_062715474.1">
    <property type="nucleotide sequence ID" value="XM_062859490.1"/>
</dbReference>
<keyword evidence="2" id="KW-0732">Signal</keyword>
<dbReference type="SUPFAM" id="SSF48113">
    <property type="entry name" value="Heme-dependent peroxidases"/>
    <property type="match status" value="1"/>
</dbReference>
<dbReference type="GeneID" id="115257322"/>
<dbReference type="InterPro" id="IPR019791">
    <property type="entry name" value="Haem_peroxidase_animal"/>
</dbReference>
<keyword evidence="1" id="KW-0575">Peroxidase</keyword>
<proteinExistence type="predicted"/>
<dbReference type="Gene3D" id="1.10.640.10">
    <property type="entry name" value="Haem peroxidase domain superfamily, animal type"/>
    <property type="match status" value="1"/>
</dbReference>
<name>A0ABM1YC91_AEDAL</name>
<reference evidence="4" key="1">
    <citation type="journal article" date="2015" name="Proc. Natl. Acad. Sci. U.S.A.">
        <title>Genome sequence of the Asian Tiger mosquito, Aedes albopictus, reveals insights into its biology, genetics, and evolution.</title>
        <authorList>
            <person name="Chen X.G."/>
            <person name="Jiang X."/>
            <person name="Gu J."/>
            <person name="Xu M."/>
            <person name="Wu Y."/>
            <person name="Deng Y."/>
            <person name="Zhang C."/>
            <person name="Bonizzoni M."/>
            <person name="Dermauw W."/>
            <person name="Vontas J."/>
            <person name="Armbruster P."/>
            <person name="Huang X."/>
            <person name="Yang Y."/>
            <person name="Zhang H."/>
            <person name="He W."/>
            <person name="Peng H."/>
            <person name="Liu Y."/>
            <person name="Wu K."/>
            <person name="Chen J."/>
            <person name="Lirakis M."/>
            <person name="Topalis P."/>
            <person name="Van Leeuwen T."/>
            <person name="Hall A.B."/>
            <person name="Jiang X."/>
            <person name="Thorpe C."/>
            <person name="Mueller R.L."/>
            <person name="Sun C."/>
            <person name="Waterhouse R.M."/>
            <person name="Yan G."/>
            <person name="Tu Z.J."/>
            <person name="Fang X."/>
            <person name="James A.A."/>
        </authorList>
    </citation>
    <scope>NUCLEOTIDE SEQUENCE [LARGE SCALE GENOMIC DNA]</scope>
    <source>
        <strain evidence="4">Foshan</strain>
    </source>
</reference>
<organism evidence="3 4">
    <name type="scientific">Aedes albopictus</name>
    <name type="common">Asian tiger mosquito</name>
    <name type="synonym">Stegomyia albopicta</name>
    <dbReference type="NCBI Taxonomy" id="7160"/>
    <lineage>
        <taxon>Eukaryota</taxon>
        <taxon>Metazoa</taxon>
        <taxon>Ecdysozoa</taxon>
        <taxon>Arthropoda</taxon>
        <taxon>Hexapoda</taxon>
        <taxon>Insecta</taxon>
        <taxon>Pterygota</taxon>
        <taxon>Neoptera</taxon>
        <taxon>Endopterygota</taxon>
        <taxon>Diptera</taxon>
        <taxon>Nematocera</taxon>
        <taxon>Culicoidea</taxon>
        <taxon>Culicidae</taxon>
        <taxon>Culicinae</taxon>
        <taxon>Aedini</taxon>
        <taxon>Aedes</taxon>
        <taxon>Stegomyia</taxon>
    </lineage>
</organism>